<protein>
    <submittedName>
        <fullName evidence="2">Uncharacterized protein</fullName>
    </submittedName>
</protein>
<keyword evidence="1" id="KW-0812">Transmembrane</keyword>
<evidence type="ECO:0000313" key="3">
    <source>
        <dbReference type="Proteomes" id="UP000182569"/>
    </source>
</evidence>
<evidence type="ECO:0000313" key="2">
    <source>
        <dbReference type="EMBL" id="APC42822.1"/>
    </source>
</evidence>
<reference evidence="2 3" key="1">
    <citation type="journal article" date="2016" name="Front. Microbiol.">
        <title>Complete Genome Sequence of Clostridium estertheticum DSM 8809, a Microbe Identified in Spoiled Vacuum Packed Beef.</title>
        <authorList>
            <person name="Yu Z."/>
            <person name="Gunn L."/>
            <person name="Brennan E."/>
            <person name="Reid R."/>
            <person name="Wall P.G."/>
            <person name="Gaora O.P."/>
            <person name="Hurley D."/>
            <person name="Bolton D."/>
            <person name="Fanning S."/>
        </authorList>
    </citation>
    <scope>NUCLEOTIDE SEQUENCE [LARGE SCALE GENOMIC DNA]</scope>
    <source>
        <strain evidence="2 3">DSM 8809</strain>
        <plasmid evidence="3">Plasmid pdsm8809</plasmid>
    </source>
</reference>
<feature type="transmembrane region" description="Helical" evidence="1">
    <location>
        <begin position="7"/>
        <end position="27"/>
    </location>
</feature>
<accession>A0A1J0GPI7</accession>
<geneLocation type="plasmid" evidence="3">
    <name>pdsm8809</name>
</geneLocation>
<name>A0A1J0GPI7_9CLOT</name>
<keyword evidence="2" id="KW-0614">Plasmid</keyword>
<dbReference type="AlphaFoldDB" id="A0A1J0GPI7"/>
<organism evidence="2 3">
    <name type="scientific">Clostridium estertheticum subsp. estertheticum</name>
    <dbReference type="NCBI Taxonomy" id="1552"/>
    <lineage>
        <taxon>Bacteria</taxon>
        <taxon>Bacillati</taxon>
        <taxon>Bacillota</taxon>
        <taxon>Clostridia</taxon>
        <taxon>Eubacteriales</taxon>
        <taxon>Clostridiaceae</taxon>
        <taxon>Clostridium</taxon>
    </lineage>
</organism>
<gene>
    <name evidence="2" type="ORF">A7L45_22035</name>
</gene>
<sequence length="153" mass="16895">MLKKSNLMTATFIVGVLVLLVGVINIITVQNQTKAVQNQTVSRFVSLSSSIRITDGKLNYAINLTNRSDKKIFIQSVQPLVNEKLKNKILSKNMVVTVNKEIQPNKAIAITGKIVFDKKGFTTTKEIAKFQPVILNIKVVSTEAETISLSPTH</sequence>
<evidence type="ECO:0000256" key="1">
    <source>
        <dbReference type="SAM" id="Phobius"/>
    </source>
</evidence>
<dbReference type="RefSeq" id="WP_071615101.1">
    <property type="nucleotide sequence ID" value="NZ_CP015757.1"/>
</dbReference>
<dbReference type="Proteomes" id="UP000182569">
    <property type="component" value="Plasmid pdsm8809"/>
</dbReference>
<dbReference type="EMBL" id="CP015757">
    <property type="protein sequence ID" value="APC42822.1"/>
    <property type="molecule type" value="Genomic_DNA"/>
</dbReference>
<keyword evidence="1" id="KW-0472">Membrane</keyword>
<dbReference type="KEGG" id="ceu:A7L45_22035"/>
<proteinExistence type="predicted"/>
<keyword evidence="3" id="KW-1185">Reference proteome</keyword>
<keyword evidence="1" id="KW-1133">Transmembrane helix</keyword>